<comment type="similarity">
    <text evidence="5">Belongs to the NIPA (TC 2.A.7) family.</text>
</comment>
<dbReference type="PaxDb" id="4097-A0A1S3Y5T9"/>
<keyword evidence="3 5" id="KW-1133">Transmembrane helix</keyword>
<organism evidence="6">
    <name type="scientific">Nicotiana tabacum</name>
    <name type="common">Common tobacco</name>
    <dbReference type="NCBI Taxonomy" id="4097"/>
    <lineage>
        <taxon>Eukaryota</taxon>
        <taxon>Viridiplantae</taxon>
        <taxon>Streptophyta</taxon>
        <taxon>Embryophyta</taxon>
        <taxon>Tracheophyta</taxon>
        <taxon>Spermatophyta</taxon>
        <taxon>Magnoliopsida</taxon>
        <taxon>eudicotyledons</taxon>
        <taxon>Gunneridae</taxon>
        <taxon>Pentapetalae</taxon>
        <taxon>asterids</taxon>
        <taxon>lamiids</taxon>
        <taxon>Solanales</taxon>
        <taxon>Solanaceae</taxon>
        <taxon>Nicotianoideae</taxon>
        <taxon>Nicotianeae</taxon>
        <taxon>Nicotiana</taxon>
    </lineage>
</organism>
<keyword evidence="5" id="KW-0406">Ion transport</keyword>
<comment type="subunit">
    <text evidence="5">Homodimer.</text>
</comment>
<comment type="function">
    <text evidence="5">Acts as a Mg(2+) transporter. Can also transport other divalent cations such as Fe(2+), Sr(2+), Ba(2+), Mn(2+) and Co(2+) but to a much less extent than Mg(2+).</text>
</comment>
<evidence type="ECO:0000256" key="1">
    <source>
        <dbReference type="ARBA" id="ARBA00004141"/>
    </source>
</evidence>
<dbReference type="GO" id="GO:0016020">
    <property type="term" value="C:membrane"/>
    <property type="evidence" value="ECO:0000318"/>
    <property type="project" value="GO_Central"/>
</dbReference>
<keyword evidence="4 5" id="KW-0472">Membrane</keyword>
<accession>A0A1S3Y5T9</accession>
<name>A0A1S3Y5T9_TOBAC</name>
<keyword evidence="5" id="KW-0967">Endosome</keyword>
<reference evidence="6" key="1">
    <citation type="submission" date="2025-08" db="UniProtKB">
        <authorList>
            <consortium name="RefSeq"/>
        </authorList>
    </citation>
    <scope>IDENTIFICATION</scope>
</reference>
<feature type="transmembrane region" description="Helical" evidence="5">
    <location>
        <begin position="85"/>
        <end position="106"/>
    </location>
</feature>
<evidence type="ECO:0000256" key="5">
    <source>
        <dbReference type="RuleBase" id="RU363078"/>
    </source>
</evidence>
<feature type="transmembrane region" description="Helical" evidence="5">
    <location>
        <begin position="17"/>
        <end position="38"/>
    </location>
</feature>
<dbReference type="GO" id="GO:0005886">
    <property type="term" value="C:plasma membrane"/>
    <property type="evidence" value="ECO:0007669"/>
    <property type="project" value="UniProtKB-SubCell"/>
</dbReference>
<keyword evidence="2 5" id="KW-0812">Transmembrane</keyword>
<dbReference type="OMA" id="THIMVCI"/>
<proteinExistence type="inferred from homology"/>
<sequence length="166" mass="18787">MCSAVLAHFILKERLHIFGMVGCLLCLVGSVTIVLHAPLEKSIQSVKDVWFLATEPGFLAYAFTVMILVLILIVRFVPRYGQSHLVVYIGICSLAGSLTVMGVKAIGMAMKLTFGGQNQFKYFETWFFIVFVLFFCLLQLNYLNKVFVPFPNNFIESRVKLVIFVF</sequence>
<keyword evidence="5" id="KW-0813">Transport</keyword>
<dbReference type="PANTHER" id="PTHR12570:SF64">
    <property type="entry name" value="MAGNESIUM TRANSPORTER-RELATED"/>
    <property type="match status" value="1"/>
</dbReference>
<dbReference type="AlphaFoldDB" id="A0A1S3Y5T9"/>
<dbReference type="STRING" id="4097.A0A1S3Y5T9"/>
<dbReference type="GO" id="GO:0005769">
    <property type="term" value="C:early endosome"/>
    <property type="evidence" value="ECO:0007669"/>
    <property type="project" value="UniProtKB-SubCell"/>
</dbReference>
<evidence type="ECO:0000256" key="2">
    <source>
        <dbReference type="ARBA" id="ARBA00022692"/>
    </source>
</evidence>
<keyword evidence="5" id="KW-1003">Cell membrane</keyword>
<comment type="caution">
    <text evidence="5">Lacks conserved residue(s) required for the propagation of feature annotation.</text>
</comment>
<gene>
    <name evidence="6" type="primary">LOC107772653</name>
</gene>
<evidence type="ECO:0000313" key="6">
    <source>
        <dbReference type="RefSeq" id="XP_016447628.1"/>
    </source>
</evidence>
<dbReference type="GO" id="GO:0015693">
    <property type="term" value="P:magnesium ion transport"/>
    <property type="evidence" value="ECO:0000318"/>
    <property type="project" value="GO_Central"/>
</dbReference>
<dbReference type="OrthoDB" id="6428174at2759"/>
<dbReference type="InterPro" id="IPR008521">
    <property type="entry name" value="Mg_trans_NIPA"/>
</dbReference>
<comment type="subcellular location">
    <subcellularLocation>
        <location evidence="5">Cell membrane</location>
        <topology evidence="5">Multi-pass membrane protein</topology>
    </subcellularLocation>
    <subcellularLocation>
        <location evidence="5">Early endosome</location>
    </subcellularLocation>
    <subcellularLocation>
        <location evidence="1">Membrane</location>
        <topology evidence="1">Multi-pass membrane protein</topology>
    </subcellularLocation>
</comment>
<dbReference type="GO" id="GO:0015095">
    <property type="term" value="F:magnesium ion transmembrane transporter activity"/>
    <property type="evidence" value="ECO:0007669"/>
    <property type="project" value="UniProtKB-UniRule"/>
</dbReference>
<evidence type="ECO:0000256" key="4">
    <source>
        <dbReference type="ARBA" id="ARBA00023136"/>
    </source>
</evidence>
<dbReference type="RefSeq" id="XP_016447628.1">
    <property type="nucleotide sequence ID" value="XM_016592142.1"/>
</dbReference>
<keyword evidence="5" id="KW-0460">Magnesium</keyword>
<dbReference type="KEGG" id="nta:107772653"/>
<dbReference type="PANTHER" id="PTHR12570">
    <property type="match status" value="1"/>
</dbReference>
<dbReference type="Pfam" id="PF05653">
    <property type="entry name" value="Mg_trans_NIPA"/>
    <property type="match status" value="1"/>
</dbReference>
<evidence type="ECO:0000256" key="3">
    <source>
        <dbReference type="ARBA" id="ARBA00022989"/>
    </source>
</evidence>
<feature type="transmembrane region" description="Helical" evidence="5">
    <location>
        <begin position="126"/>
        <end position="143"/>
    </location>
</feature>
<feature type="transmembrane region" description="Helical" evidence="5">
    <location>
        <begin position="58"/>
        <end position="78"/>
    </location>
</feature>
<protein>
    <recommendedName>
        <fullName evidence="5">Probable magnesium transporter</fullName>
    </recommendedName>
</protein>